<dbReference type="AlphaFoldDB" id="A0A9N9X1V9"/>
<name>A0A9N9X1V9_PHACE</name>
<dbReference type="OrthoDB" id="6744247at2759"/>
<sequence length="172" mass="19246">MLNHPQHGYKFLMDDLIKSFTDRGENLYEKWPQFRSAVLNMMQEEKMKPIFDDIESDGQPNTGGGEEIVEQTMLQDDILSILGSDNSTRRSFSDTIQVEIANRWSHILASGLEEATQTALTEKYFPPENCPLLNPLVKVAISDSVILRGGRLVALQQQMAASMTAIGSVLTK</sequence>
<reference evidence="1" key="1">
    <citation type="submission" date="2022-01" db="EMBL/GenBank/DDBJ databases">
        <authorList>
            <person name="King R."/>
        </authorList>
    </citation>
    <scope>NUCLEOTIDE SEQUENCE</scope>
</reference>
<evidence type="ECO:0000313" key="2">
    <source>
        <dbReference type="Proteomes" id="UP001153737"/>
    </source>
</evidence>
<accession>A0A9N9X1V9</accession>
<evidence type="ECO:0000313" key="1">
    <source>
        <dbReference type="EMBL" id="CAG9822252.1"/>
    </source>
</evidence>
<dbReference type="Proteomes" id="UP001153737">
    <property type="component" value="Chromosome 5"/>
</dbReference>
<dbReference type="EMBL" id="OU896711">
    <property type="protein sequence ID" value="CAG9822252.1"/>
    <property type="molecule type" value="Genomic_DNA"/>
</dbReference>
<reference evidence="1" key="2">
    <citation type="submission" date="2022-10" db="EMBL/GenBank/DDBJ databases">
        <authorList>
            <consortium name="ENA_rothamsted_submissions"/>
            <consortium name="culmorum"/>
            <person name="King R."/>
        </authorList>
    </citation>
    <scope>NUCLEOTIDE SEQUENCE</scope>
</reference>
<protein>
    <submittedName>
        <fullName evidence="1">Uncharacterized protein</fullName>
    </submittedName>
</protein>
<keyword evidence="2" id="KW-1185">Reference proteome</keyword>
<gene>
    <name evidence="1" type="ORF">PHAECO_LOCUS9070</name>
</gene>
<organism evidence="1 2">
    <name type="scientific">Phaedon cochleariae</name>
    <name type="common">Mustard beetle</name>
    <dbReference type="NCBI Taxonomy" id="80249"/>
    <lineage>
        <taxon>Eukaryota</taxon>
        <taxon>Metazoa</taxon>
        <taxon>Ecdysozoa</taxon>
        <taxon>Arthropoda</taxon>
        <taxon>Hexapoda</taxon>
        <taxon>Insecta</taxon>
        <taxon>Pterygota</taxon>
        <taxon>Neoptera</taxon>
        <taxon>Endopterygota</taxon>
        <taxon>Coleoptera</taxon>
        <taxon>Polyphaga</taxon>
        <taxon>Cucujiformia</taxon>
        <taxon>Chrysomeloidea</taxon>
        <taxon>Chrysomelidae</taxon>
        <taxon>Chrysomelinae</taxon>
        <taxon>Chrysomelini</taxon>
        <taxon>Phaedon</taxon>
    </lineage>
</organism>
<proteinExistence type="predicted"/>